<feature type="coiled-coil region" evidence="1">
    <location>
        <begin position="945"/>
        <end position="986"/>
    </location>
</feature>
<comment type="caution">
    <text evidence="3">The sequence shown here is derived from an EMBL/GenBank/DDBJ whole genome shotgun (WGS) entry which is preliminary data.</text>
</comment>
<protein>
    <recommendedName>
        <fullName evidence="5">Centrosomal protein of 131 kDa</fullName>
    </recommendedName>
</protein>
<dbReference type="GO" id="GO:0005929">
    <property type="term" value="C:cilium"/>
    <property type="evidence" value="ECO:0007669"/>
    <property type="project" value="GOC"/>
</dbReference>
<feature type="region of interest" description="Disordered" evidence="2">
    <location>
        <begin position="119"/>
        <end position="174"/>
    </location>
</feature>
<reference evidence="3 4" key="1">
    <citation type="submission" date="2023-01" db="EMBL/GenBank/DDBJ databases">
        <authorList>
            <person name="Whitehead M."/>
        </authorList>
    </citation>
    <scope>NUCLEOTIDE SEQUENCE [LARGE SCALE GENOMIC DNA]</scope>
</reference>
<evidence type="ECO:0000256" key="1">
    <source>
        <dbReference type="SAM" id="Coils"/>
    </source>
</evidence>
<dbReference type="GO" id="GO:0034451">
    <property type="term" value="C:centriolar satellite"/>
    <property type="evidence" value="ECO:0007669"/>
    <property type="project" value="TreeGrafter"/>
</dbReference>
<name>A0AAV0XEV5_9HEMI</name>
<feature type="region of interest" description="Disordered" evidence="2">
    <location>
        <begin position="65"/>
        <end position="84"/>
    </location>
</feature>
<evidence type="ECO:0000256" key="2">
    <source>
        <dbReference type="SAM" id="MobiDB-lite"/>
    </source>
</evidence>
<dbReference type="AlphaFoldDB" id="A0AAV0XEV5"/>
<feature type="coiled-coil region" evidence="1">
    <location>
        <begin position="827"/>
        <end position="896"/>
    </location>
</feature>
<dbReference type="GO" id="GO:0035735">
    <property type="term" value="P:intraciliary transport involved in cilium assembly"/>
    <property type="evidence" value="ECO:0007669"/>
    <property type="project" value="InterPro"/>
</dbReference>
<dbReference type="GO" id="GO:0010824">
    <property type="term" value="P:regulation of centrosome duplication"/>
    <property type="evidence" value="ECO:0007669"/>
    <property type="project" value="TreeGrafter"/>
</dbReference>
<feature type="coiled-coil region" evidence="1">
    <location>
        <begin position="646"/>
        <end position="714"/>
    </location>
</feature>
<sequence length="991" mass="112287">MSNFKKNSKANKHVVTSTGLSLQGSQINLSTRLSNLNMSNPLHYLYNENVDTPSRGRPMSAMTLSATYQESPRKSRLVKRPQSADTINKINKSRHISFDFNDQQIDTGIGNRVDRTESAFDESDGAELSSSSDGHLTPVPPNDGTGDGDGQPSLEPGLTSKPPIPPGGGEARLPETFSRAANGSATFDDAVELKFQRWFPNSAPVLVPVSTPATDVESVASCGSVSDGRTVAYSKSSRGQLDEENLYSNLSAAIGGASDRFGGSVSVDLSGALRGSDADGDRGRTRSIVKPKIRSKKKIAPVVAATVGHRAKNIRDTLKSKQVTAPAVQPVEAAVTARNEQLSERQPAEVRRERPKNAERSPVQDYVREDVVSWMSSHLQRPSTPEFNGHTLDAFCKENHKTSTYDEIVNILKELESENNDIDMNVRKSGVTDNNKHQTLVPESSSSSKALWSFLDEVEKNSNQPTPPKSPKQKSPVQLPNTPPPSPGKKVVDVKKGNLQQVMDLDKAELAQKVAMLQIQLSEKEDITEKLKTTISELQAEHAKTKSEYESTVTRHQKFIDKLLNEKKQLSESCSLTVKELTKKMNDALSSQEERHKVELKKAIDKQTASEKIKKDRWVDLKTKKIKEMTIKGIEPELNRMSVAYQEELSELRRIHQSQIEEIEATWHRRMAAMRDKMDAEREQAIVTERENSRNRLEMEIAELEKSYQDQRKRLLGEIHGERLRQERENDVTLMEKQKALEQKFEKLVLEIQEKINKKELEFQNELKTIRETCETDKTKWIQHQTAVLSDKESNIKEMCKKERDKHIELVVQKLENEASEREKSSEMKIKRIKSEYEADIRELENTISGHRMKLNEARTKAQEQEDKIADLTSELNKCNVEQVRLQELISKLKNDLTANENIIKNEAVTKIGILQTELIQLKLSFETKIKTIENEKEREINHVYVRVKEAIKRKDETIQTLQSERNAALDQCSNMERLLERQRKELLKLK</sequence>
<dbReference type="Proteomes" id="UP001160148">
    <property type="component" value="Unassembled WGS sequence"/>
</dbReference>
<feature type="region of interest" description="Disordered" evidence="2">
    <location>
        <begin position="459"/>
        <end position="492"/>
    </location>
</feature>
<accession>A0AAV0XEV5</accession>
<feature type="region of interest" description="Disordered" evidence="2">
    <location>
        <begin position="337"/>
        <end position="362"/>
    </location>
</feature>
<feature type="compositionally biased region" description="Basic and acidic residues" evidence="2">
    <location>
        <begin position="341"/>
        <end position="359"/>
    </location>
</feature>
<gene>
    <name evidence="3" type="ORF">MEUPH1_LOCUS20695</name>
</gene>
<keyword evidence="4" id="KW-1185">Reference proteome</keyword>
<evidence type="ECO:0008006" key="5">
    <source>
        <dbReference type="Google" id="ProtNLM"/>
    </source>
</evidence>
<dbReference type="InterPro" id="IPR030465">
    <property type="entry name" value="CEP131"/>
</dbReference>
<feature type="compositionally biased region" description="Polar residues" evidence="2">
    <location>
        <begin position="431"/>
        <end position="443"/>
    </location>
</feature>
<feature type="coiled-coil region" evidence="1">
    <location>
        <begin position="507"/>
        <end position="548"/>
    </location>
</feature>
<dbReference type="PANTHER" id="PTHR31540:SF1">
    <property type="entry name" value="CENTROSOMAL PROTEIN OF 131 KDA"/>
    <property type="match status" value="1"/>
</dbReference>
<evidence type="ECO:0000313" key="4">
    <source>
        <dbReference type="Proteomes" id="UP001160148"/>
    </source>
</evidence>
<dbReference type="PANTHER" id="PTHR31540">
    <property type="entry name" value="CENTROSOMAL PROTEIN OF 131 KDA"/>
    <property type="match status" value="1"/>
</dbReference>
<dbReference type="EMBL" id="CARXXK010000004">
    <property type="protein sequence ID" value="CAI6366066.1"/>
    <property type="molecule type" value="Genomic_DNA"/>
</dbReference>
<proteinExistence type="predicted"/>
<evidence type="ECO:0000313" key="3">
    <source>
        <dbReference type="EMBL" id="CAI6366066.1"/>
    </source>
</evidence>
<organism evidence="3 4">
    <name type="scientific">Macrosiphum euphorbiae</name>
    <name type="common">potato aphid</name>
    <dbReference type="NCBI Taxonomy" id="13131"/>
    <lineage>
        <taxon>Eukaryota</taxon>
        <taxon>Metazoa</taxon>
        <taxon>Ecdysozoa</taxon>
        <taxon>Arthropoda</taxon>
        <taxon>Hexapoda</taxon>
        <taxon>Insecta</taxon>
        <taxon>Pterygota</taxon>
        <taxon>Neoptera</taxon>
        <taxon>Paraneoptera</taxon>
        <taxon>Hemiptera</taxon>
        <taxon>Sternorrhyncha</taxon>
        <taxon>Aphidomorpha</taxon>
        <taxon>Aphidoidea</taxon>
        <taxon>Aphididae</taxon>
        <taxon>Macrosiphini</taxon>
        <taxon>Macrosiphum</taxon>
    </lineage>
</organism>
<keyword evidence="1" id="KW-0175">Coiled coil</keyword>
<feature type="region of interest" description="Disordered" evidence="2">
    <location>
        <begin position="424"/>
        <end position="447"/>
    </location>
</feature>